<keyword evidence="2" id="KW-1185">Reference proteome</keyword>
<accession>A0A7J8QVT2</accession>
<comment type="caution">
    <text evidence="1">The sequence shown here is derived from an EMBL/GenBank/DDBJ whole genome shotgun (WGS) entry which is preliminary data.</text>
</comment>
<dbReference type="EMBL" id="JABFAC010000001">
    <property type="protein sequence ID" value="MBA0605679.1"/>
    <property type="molecule type" value="Genomic_DNA"/>
</dbReference>
<dbReference type="AlphaFoldDB" id="A0A7J8QVT2"/>
<protein>
    <submittedName>
        <fullName evidence="1">Uncharacterized protein</fullName>
    </submittedName>
</protein>
<name>A0A7J8QVT2_GOSDV</name>
<reference evidence="1 2" key="1">
    <citation type="journal article" date="2019" name="Genome Biol. Evol.">
        <title>Insights into the evolution of the New World diploid cottons (Gossypium, subgenus Houzingenia) based on genome sequencing.</title>
        <authorList>
            <person name="Grover C.E."/>
            <person name="Arick M.A. 2nd"/>
            <person name="Thrash A."/>
            <person name="Conover J.L."/>
            <person name="Sanders W.S."/>
            <person name="Peterson D.G."/>
            <person name="Frelichowski J.E."/>
            <person name="Scheffler J.A."/>
            <person name="Scheffler B.E."/>
            <person name="Wendel J.F."/>
        </authorList>
    </citation>
    <scope>NUCLEOTIDE SEQUENCE [LARGE SCALE GENOMIC DNA]</scope>
    <source>
        <strain evidence="1">27</strain>
        <tissue evidence="1">Leaf</tissue>
    </source>
</reference>
<proteinExistence type="predicted"/>
<sequence length="29" mass="2965">MGLKLKVLTTAGVQSTSLPLVPLVPNSIS</sequence>
<evidence type="ECO:0000313" key="1">
    <source>
        <dbReference type="EMBL" id="MBA0605679.1"/>
    </source>
</evidence>
<evidence type="ECO:0000313" key="2">
    <source>
        <dbReference type="Proteomes" id="UP000593561"/>
    </source>
</evidence>
<dbReference type="Proteomes" id="UP000593561">
    <property type="component" value="Unassembled WGS sequence"/>
</dbReference>
<gene>
    <name evidence="1" type="ORF">Godav_018226</name>
</gene>
<organism evidence="1 2">
    <name type="scientific">Gossypium davidsonii</name>
    <name type="common">Davidson's cotton</name>
    <name type="synonym">Gossypium klotzschianum subsp. davidsonii</name>
    <dbReference type="NCBI Taxonomy" id="34287"/>
    <lineage>
        <taxon>Eukaryota</taxon>
        <taxon>Viridiplantae</taxon>
        <taxon>Streptophyta</taxon>
        <taxon>Embryophyta</taxon>
        <taxon>Tracheophyta</taxon>
        <taxon>Spermatophyta</taxon>
        <taxon>Magnoliopsida</taxon>
        <taxon>eudicotyledons</taxon>
        <taxon>Gunneridae</taxon>
        <taxon>Pentapetalae</taxon>
        <taxon>rosids</taxon>
        <taxon>malvids</taxon>
        <taxon>Malvales</taxon>
        <taxon>Malvaceae</taxon>
        <taxon>Malvoideae</taxon>
        <taxon>Gossypium</taxon>
    </lineage>
</organism>